<dbReference type="PANTHER" id="PTHR30367:SF6">
    <property type="entry name" value="SECRETION PROTEIN-RELATED"/>
    <property type="match status" value="1"/>
</dbReference>
<dbReference type="AlphaFoldDB" id="A0AAW7XL39"/>
<comment type="similarity">
    <text evidence="1">Belongs to the membrane fusion protein (MFP) (TC 8.A.1) family.</text>
</comment>
<gene>
    <name evidence="4" type="ORF">Q4490_16105</name>
</gene>
<evidence type="ECO:0000313" key="4">
    <source>
        <dbReference type="EMBL" id="MDO6455096.1"/>
    </source>
</evidence>
<dbReference type="InterPro" id="IPR050393">
    <property type="entry name" value="MFP_Efflux_Pump"/>
</dbReference>
<dbReference type="PANTHER" id="PTHR30367">
    <property type="entry name" value="P-HYDROXYBENZOIC ACID EFFLUX PUMP SUBUNIT AAEA-RELATED"/>
    <property type="match status" value="1"/>
</dbReference>
<feature type="domain" description="Multidrug resistance protein MdtA-like barrel-sandwich hybrid" evidence="3">
    <location>
        <begin position="44"/>
        <end position="229"/>
    </location>
</feature>
<keyword evidence="2" id="KW-0472">Membrane</keyword>
<dbReference type="EMBL" id="JAUOPG010000012">
    <property type="protein sequence ID" value="MDO6455096.1"/>
    <property type="molecule type" value="Genomic_DNA"/>
</dbReference>
<dbReference type="RefSeq" id="WP_303552019.1">
    <property type="nucleotide sequence ID" value="NZ_JAUOPG010000012.1"/>
</dbReference>
<accession>A0AAW7XL39</accession>
<name>A0AAW7XL39_9GAMM</name>
<dbReference type="Pfam" id="PF25917">
    <property type="entry name" value="BSH_RND"/>
    <property type="match status" value="1"/>
</dbReference>
<dbReference type="Proteomes" id="UP001169862">
    <property type="component" value="Unassembled WGS sequence"/>
</dbReference>
<reference evidence="4" key="1">
    <citation type="submission" date="2023-07" db="EMBL/GenBank/DDBJ databases">
        <title>Genome content predicts the carbon catabolic preferences of heterotrophic bacteria.</title>
        <authorList>
            <person name="Gralka M."/>
        </authorList>
    </citation>
    <scope>NUCLEOTIDE SEQUENCE</scope>
    <source>
        <strain evidence="4">I2M16</strain>
    </source>
</reference>
<evidence type="ECO:0000256" key="2">
    <source>
        <dbReference type="SAM" id="Phobius"/>
    </source>
</evidence>
<dbReference type="SUPFAM" id="SSF111369">
    <property type="entry name" value="HlyD-like secretion proteins"/>
    <property type="match status" value="2"/>
</dbReference>
<keyword evidence="2" id="KW-1133">Transmembrane helix</keyword>
<keyword evidence="2" id="KW-0812">Transmembrane</keyword>
<comment type="caution">
    <text evidence="4">The sequence shown here is derived from an EMBL/GenBank/DDBJ whole genome shotgun (WGS) entry which is preliminary data.</text>
</comment>
<dbReference type="Gene3D" id="2.40.50.100">
    <property type="match status" value="1"/>
</dbReference>
<feature type="transmembrane region" description="Helical" evidence="2">
    <location>
        <begin position="12"/>
        <end position="32"/>
    </location>
</feature>
<sequence length="354" mass="38543">MTPDQLFKRWVHRALVLFAVLFIYFLGADLWMPVSTHSRVMHPVVRVAPEVGGQITAVHVINNQPVQQGDVLFTLDKQAYQLAVTKAELAVKAAVKTNQQLDASIITAKASVAAATANVNELSKEQKRLSRLLANRNIGQQQYDQIHASYLAALAVLEEAKSKENQATVERGLKSDQNLLLKQAENNLADAKLALYYTDVRAKVDGIITNLQLVPGNYASAGAPVAAVVSNEADIIADFREKSLSKAAVGNEASVIFDSLPGQVYDAHVVSVDAGVKAGQLTADGNLADPAESDRWIRDAQYMRIHLTLDEHPELLASLPTGARSTVQLYPVSGLAAWLGHIQAHLISWLHYVY</sequence>
<dbReference type="Gene3D" id="2.40.30.170">
    <property type="match status" value="1"/>
</dbReference>
<evidence type="ECO:0000313" key="5">
    <source>
        <dbReference type="Proteomes" id="UP001169862"/>
    </source>
</evidence>
<evidence type="ECO:0000259" key="3">
    <source>
        <dbReference type="Pfam" id="PF25917"/>
    </source>
</evidence>
<protein>
    <submittedName>
        <fullName evidence="4">HlyD family secretion protein</fullName>
    </submittedName>
</protein>
<evidence type="ECO:0000256" key="1">
    <source>
        <dbReference type="ARBA" id="ARBA00009477"/>
    </source>
</evidence>
<proteinExistence type="inferred from homology"/>
<organism evidence="4 5">
    <name type="scientific">Neptunomonas phycophila</name>
    <dbReference type="NCBI Taxonomy" id="1572645"/>
    <lineage>
        <taxon>Bacteria</taxon>
        <taxon>Pseudomonadati</taxon>
        <taxon>Pseudomonadota</taxon>
        <taxon>Gammaproteobacteria</taxon>
        <taxon>Oceanospirillales</taxon>
        <taxon>Oceanospirillaceae</taxon>
        <taxon>Neptunomonas</taxon>
    </lineage>
</organism>
<dbReference type="InterPro" id="IPR058625">
    <property type="entry name" value="MdtA-like_BSH"/>
</dbReference>